<dbReference type="GO" id="GO:0051537">
    <property type="term" value="F:2 iron, 2 sulfur cluster binding"/>
    <property type="evidence" value="ECO:0007669"/>
    <property type="project" value="UniProtKB-KW"/>
</dbReference>
<dbReference type="InterPro" id="IPR001041">
    <property type="entry name" value="2Fe-2S_ferredoxin-type"/>
</dbReference>
<dbReference type="InterPro" id="IPR050415">
    <property type="entry name" value="MRET"/>
</dbReference>
<dbReference type="Pfam" id="PF00111">
    <property type="entry name" value="Fer2"/>
    <property type="match status" value="1"/>
</dbReference>
<dbReference type="GO" id="GO:0016491">
    <property type="term" value="F:oxidoreductase activity"/>
    <property type="evidence" value="ECO:0007669"/>
    <property type="project" value="InterPro"/>
</dbReference>
<dbReference type="Pfam" id="PF00970">
    <property type="entry name" value="FAD_binding_6"/>
    <property type="match status" value="1"/>
</dbReference>
<dbReference type="PROSITE" id="PS00197">
    <property type="entry name" value="2FE2S_FER_1"/>
    <property type="match status" value="1"/>
</dbReference>
<dbReference type="InterPro" id="IPR039261">
    <property type="entry name" value="FNR_nucleotide-bd"/>
</dbReference>
<comment type="cofactor">
    <cofactor evidence="1">
        <name>FAD</name>
        <dbReference type="ChEBI" id="CHEBI:57692"/>
    </cofactor>
</comment>
<dbReference type="PRINTS" id="PR00371">
    <property type="entry name" value="FPNCR"/>
</dbReference>
<gene>
    <name evidence="6" type="ORF">DDF84_008270</name>
</gene>
<dbReference type="InterPro" id="IPR012675">
    <property type="entry name" value="Beta-grasp_dom_sf"/>
</dbReference>
<evidence type="ECO:0000259" key="4">
    <source>
        <dbReference type="PROSITE" id="PS51085"/>
    </source>
</evidence>
<dbReference type="InterPro" id="IPR006058">
    <property type="entry name" value="2Fe2S_fd_BS"/>
</dbReference>
<dbReference type="SUPFAM" id="SSF63380">
    <property type="entry name" value="Riboflavin synthase domain-like"/>
    <property type="match status" value="1"/>
</dbReference>
<sequence length="356" mass="38740">MTYQLTIEPLGQTIDIAEGQTVLDACLRAGVWLPHACGHGLCGTCKVQTVDGEIEHGEASPFALMDFEREEAKCLACCATPMSDLTIEADIDPEPDAQFLPLMDFTAEVTRIEALTPTIKGVFLRVEGVEGGAALRFQPGQYVNVWIGKEATPRAFSIASAPSADEIELNIRLVPGGSATTYVHEQLAVGERLQLSGPLGRFFVRKSDPRPLVFMAGGSGLSSPRSMILDLLESGDQRQIVLVHGARTADELYYREAFEALATQHDNFTYVPVLSAEAQGSTWAGERGYVHEAAGSHFGYDFRGWRAYLCGPPPMIESCIAALMQGRLFEKDIFTEKFLSAADASQATRSPLFRSL</sequence>
<evidence type="ECO:0000313" key="7">
    <source>
        <dbReference type="Proteomes" id="UP000253772"/>
    </source>
</evidence>
<keyword evidence="2" id="KW-0001">2Fe-2S</keyword>
<evidence type="ECO:0000256" key="1">
    <source>
        <dbReference type="ARBA" id="ARBA00001974"/>
    </source>
</evidence>
<evidence type="ECO:0000256" key="2">
    <source>
        <dbReference type="ARBA" id="ARBA00022714"/>
    </source>
</evidence>
<dbReference type="RefSeq" id="WP_017513809.1">
    <property type="nucleotide sequence ID" value="NZ_CP037900.1"/>
</dbReference>
<reference evidence="6 7" key="1">
    <citation type="submission" date="2019-03" db="EMBL/GenBank/DDBJ databases">
        <title>Comparative insights into the high quality Complete genome sequence of highly metal resistant Cupriavidus metallidurans strain BS1 isolated from a gold-copper mine.</title>
        <authorList>
            <person name="Mazhar H.S."/>
            <person name="Rensing C."/>
        </authorList>
    </citation>
    <scope>NUCLEOTIDE SEQUENCE [LARGE SCALE GENOMIC DNA]</scope>
    <source>
        <strain evidence="6 7">BS1</strain>
    </source>
</reference>
<dbReference type="PANTHER" id="PTHR47354">
    <property type="entry name" value="NADH OXIDOREDUCTASE HCR"/>
    <property type="match status" value="1"/>
</dbReference>
<dbReference type="SUPFAM" id="SSF52343">
    <property type="entry name" value="Ferredoxin reductase-like, C-terminal NADP-linked domain"/>
    <property type="match status" value="1"/>
</dbReference>
<protein>
    <submittedName>
        <fullName evidence="6">2Fe-2S iron-sulfur cluster binding domain-containing protein</fullName>
    </submittedName>
</protein>
<dbReference type="Gene3D" id="3.40.50.80">
    <property type="entry name" value="Nucleotide-binding domain of ferredoxin-NADP reductase (FNR) module"/>
    <property type="match status" value="1"/>
</dbReference>
<dbReference type="InterPro" id="IPR017938">
    <property type="entry name" value="Riboflavin_synthase-like_b-brl"/>
</dbReference>
<keyword evidence="2" id="KW-0408">Iron</keyword>
<dbReference type="Gene3D" id="2.40.30.10">
    <property type="entry name" value="Translation factors"/>
    <property type="match status" value="1"/>
</dbReference>
<comment type="cofactor">
    <cofactor evidence="3">
        <name>[2Fe-2S] cluster</name>
        <dbReference type="ChEBI" id="CHEBI:190135"/>
    </cofactor>
</comment>
<dbReference type="PROSITE" id="PS51085">
    <property type="entry name" value="2FE2S_FER_2"/>
    <property type="match status" value="1"/>
</dbReference>
<proteinExistence type="predicted"/>
<dbReference type="PRINTS" id="PR00410">
    <property type="entry name" value="PHEHYDRXLASE"/>
</dbReference>
<evidence type="ECO:0000256" key="3">
    <source>
        <dbReference type="ARBA" id="ARBA00034078"/>
    </source>
</evidence>
<feature type="domain" description="FAD-binding FR-type" evidence="5">
    <location>
        <begin position="102"/>
        <end position="205"/>
    </location>
</feature>
<dbReference type="Pfam" id="PF00175">
    <property type="entry name" value="NAD_binding_1"/>
    <property type="match status" value="1"/>
</dbReference>
<dbReference type="InterPro" id="IPR001433">
    <property type="entry name" value="OxRdtase_FAD/NAD-bd"/>
</dbReference>
<dbReference type="AlphaFoldDB" id="A0A482IKY2"/>
<accession>A0A482IKY2</accession>
<dbReference type="CDD" id="cd00207">
    <property type="entry name" value="fer2"/>
    <property type="match status" value="1"/>
</dbReference>
<feature type="domain" description="2Fe-2S ferredoxin-type" evidence="4">
    <location>
        <begin position="3"/>
        <end position="93"/>
    </location>
</feature>
<keyword evidence="2" id="KW-0411">Iron-sulfur</keyword>
<evidence type="ECO:0000313" key="6">
    <source>
        <dbReference type="EMBL" id="QBP09755.1"/>
    </source>
</evidence>
<evidence type="ECO:0000259" key="5">
    <source>
        <dbReference type="PROSITE" id="PS51384"/>
    </source>
</evidence>
<organism evidence="6 7">
    <name type="scientific">Cupriavidus metallidurans</name>
    <dbReference type="NCBI Taxonomy" id="119219"/>
    <lineage>
        <taxon>Bacteria</taxon>
        <taxon>Pseudomonadati</taxon>
        <taxon>Pseudomonadota</taxon>
        <taxon>Betaproteobacteria</taxon>
        <taxon>Burkholderiales</taxon>
        <taxon>Burkholderiaceae</taxon>
        <taxon>Cupriavidus</taxon>
    </lineage>
</organism>
<dbReference type="SUPFAM" id="SSF54292">
    <property type="entry name" value="2Fe-2S ferredoxin-like"/>
    <property type="match status" value="1"/>
</dbReference>
<dbReference type="CDD" id="cd06211">
    <property type="entry name" value="phenol_2-monooxygenase_like"/>
    <property type="match status" value="1"/>
</dbReference>
<dbReference type="PROSITE" id="PS51384">
    <property type="entry name" value="FAD_FR"/>
    <property type="match status" value="1"/>
</dbReference>
<dbReference type="PANTHER" id="PTHR47354:SF5">
    <property type="entry name" value="PROTEIN RFBI"/>
    <property type="match status" value="1"/>
</dbReference>
<keyword evidence="2" id="KW-0479">Metal-binding</keyword>
<dbReference type="EMBL" id="CP037900">
    <property type="protein sequence ID" value="QBP09755.1"/>
    <property type="molecule type" value="Genomic_DNA"/>
</dbReference>
<dbReference type="InterPro" id="IPR001709">
    <property type="entry name" value="Flavoprot_Pyr_Nucl_cyt_Rdtase"/>
</dbReference>
<dbReference type="Proteomes" id="UP000253772">
    <property type="component" value="Chromosome c1"/>
</dbReference>
<dbReference type="InterPro" id="IPR017927">
    <property type="entry name" value="FAD-bd_FR_type"/>
</dbReference>
<dbReference type="OrthoDB" id="9806195at2"/>
<dbReference type="Gene3D" id="3.10.20.30">
    <property type="match status" value="1"/>
</dbReference>
<dbReference type="InterPro" id="IPR036010">
    <property type="entry name" value="2Fe-2S_ferredoxin-like_sf"/>
</dbReference>
<dbReference type="InterPro" id="IPR008333">
    <property type="entry name" value="Cbr1-like_FAD-bd_dom"/>
</dbReference>
<name>A0A482IKY2_9BURK</name>